<dbReference type="SUPFAM" id="SSF54285">
    <property type="entry name" value="MoaD/ThiS"/>
    <property type="match status" value="1"/>
</dbReference>
<dbReference type="PANTHER" id="PTHR38031">
    <property type="entry name" value="SULFUR CARRIER PROTEIN SLR0821-RELATED"/>
    <property type="match status" value="1"/>
</dbReference>
<dbReference type="Proteomes" id="UP000885792">
    <property type="component" value="Unassembled WGS sequence"/>
</dbReference>
<organism evidence="1">
    <name type="scientific">Aquifex aeolicus</name>
    <dbReference type="NCBI Taxonomy" id="63363"/>
    <lineage>
        <taxon>Bacteria</taxon>
        <taxon>Pseudomonadati</taxon>
        <taxon>Aquificota</taxon>
        <taxon>Aquificia</taxon>
        <taxon>Aquificales</taxon>
        <taxon>Aquificaceae</taxon>
        <taxon>Aquifex</taxon>
    </lineage>
</organism>
<evidence type="ECO:0000313" key="1">
    <source>
        <dbReference type="EMBL" id="HHJ64641.1"/>
    </source>
</evidence>
<dbReference type="PANTHER" id="PTHR38031:SF1">
    <property type="entry name" value="SULFUR CARRIER PROTEIN CYSO"/>
    <property type="match status" value="1"/>
</dbReference>
<feature type="non-terminal residue" evidence="1">
    <location>
        <position position="1"/>
    </location>
</feature>
<dbReference type="InterPro" id="IPR052045">
    <property type="entry name" value="Sulfur_Carrier/Prot_Modifier"/>
</dbReference>
<protein>
    <submittedName>
        <fullName evidence="1">Molybdopterin synthase sulfur carrier subunit</fullName>
    </submittedName>
</protein>
<dbReference type="InterPro" id="IPR003749">
    <property type="entry name" value="ThiS/MoaD-like"/>
</dbReference>
<proteinExistence type="predicted"/>
<reference evidence="1" key="1">
    <citation type="journal article" date="2020" name="mSystems">
        <title>Genome- and Community-Level Interaction Insights into Carbon Utilization and Element Cycling Functions of Hydrothermarchaeota in Hydrothermal Sediment.</title>
        <authorList>
            <person name="Zhou Z."/>
            <person name="Liu Y."/>
            <person name="Xu W."/>
            <person name="Pan J."/>
            <person name="Luo Z.H."/>
            <person name="Li M."/>
        </authorList>
    </citation>
    <scope>NUCLEOTIDE SEQUENCE [LARGE SCALE GENOMIC DNA]</scope>
    <source>
        <strain evidence="1">HyVt-501</strain>
    </source>
</reference>
<dbReference type="AlphaFoldDB" id="A0A7C5QF91"/>
<gene>
    <name evidence="1" type="ORF">ENJ61_07000</name>
</gene>
<dbReference type="InterPro" id="IPR012675">
    <property type="entry name" value="Beta-grasp_dom_sf"/>
</dbReference>
<dbReference type="Pfam" id="PF02597">
    <property type="entry name" value="ThiS"/>
    <property type="match status" value="1"/>
</dbReference>
<accession>A0A7C5QF91</accession>
<sequence>PGVKNRLLKEDGEIKSAINVFVNEEDVKYLKGLDTELKEGDEVQFILALAGGVSDEVR</sequence>
<dbReference type="EMBL" id="DRNB01000255">
    <property type="protein sequence ID" value="HHJ64641.1"/>
    <property type="molecule type" value="Genomic_DNA"/>
</dbReference>
<comment type="caution">
    <text evidence="1">The sequence shown here is derived from an EMBL/GenBank/DDBJ whole genome shotgun (WGS) entry which is preliminary data.</text>
</comment>
<dbReference type="Gene3D" id="3.10.20.30">
    <property type="match status" value="1"/>
</dbReference>
<dbReference type="InterPro" id="IPR016155">
    <property type="entry name" value="Mopterin_synth/thiamin_S_b"/>
</dbReference>
<name>A0A7C5QF91_AQUAO</name>